<feature type="domain" description="N-acetyltransferase" evidence="6">
    <location>
        <begin position="158"/>
        <end position="320"/>
    </location>
</feature>
<dbReference type="SMART" id="SM00347">
    <property type="entry name" value="HTH_MARR"/>
    <property type="match status" value="1"/>
</dbReference>
<dbReference type="GO" id="GO:0003700">
    <property type="term" value="F:DNA-binding transcription factor activity"/>
    <property type="evidence" value="ECO:0007669"/>
    <property type="project" value="InterPro"/>
</dbReference>
<dbReference type="GO" id="GO:0008080">
    <property type="term" value="F:N-acetyltransferase activity"/>
    <property type="evidence" value="ECO:0007669"/>
    <property type="project" value="InterPro"/>
</dbReference>
<dbReference type="Gene3D" id="1.10.10.10">
    <property type="entry name" value="Winged helix-like DNA-binding domain superfamily/Winged helix DNA-binding domain"/>
    <property type="match status" value="1"/>
</dbReference>
<dbReference type="InterPro" id="IPR011991">
    <property type="entry name" value="ArsR-like_HTH"/>
</dbReference>
<keyword evidence="4" id="KW-0804">Transcription</keyword>
<dbReference type="SUPFAM" id="SSF55729">
    <property type="entry name" value="Acyl-CoA N-acyltransferases (Nat)"/>
    <property type="match status" value="1"/>
</dbReference>
<dbReference type="AlphaFoldDB" id="A0A318VEA1"/>
<dbReference type="InterPro" id="IPR000835">
    <property type="entry name" value="HTH_MarR-typ"/>
</dbReference>
<organism evidence="7 8">
    <name type="scientific">Marinomonas alcarazii</name>
    <dbReference type="NCBI Taxonomy" id="491949"/>
    <lineage>
        <taxon>Bacteria</taxon>
        <taxon>Pseudomonadati</taxon>
        <taxon>Pseudomonadota</taxon>
        <taxon>Gammaproteobacteria</taxon>
        <taxon>Oceanospirillales</taxon>
        <taxon>Oceanospirillaceae</taxon>
        <taxon>Marinomonas</taxon>
    </lineage>
</organism>
<evidence type="ECO:0000256" key="2">
    <source>
        <dbReference type="ARBA" id="ARBA00023015"/>
    </source>
</evidence>
<proteinExistence type="predicted"/>
<dbReference type="InterPro" id="IPR036388">
    <property type="entry name" value="WH-like_DNA-bd_sf"/>
</dbReference>
<dbReference type="Proteomes" id="UP000247551">
    <property type="component" value="Unassembled WGS sequence"/>
</dbReference>
<dbReference type="PANTHER" id="PTHR13947:SF37">
    <property type="entry name" value="LD18367P"/>
    <property type="match status" value="1"/>
</dbReference>
<evidence type="ECO:0000313" key="8">
    <source>
        <dbReference type="Proteomes" id="UP000247551"/>
    </source>
</evidence>
<dbReference type="RefSeq" id="WP_110572370.1">
    <property type="nucleotide sequence ID" value="NZ_QKLW01000001.1"/>
</dbReference>
<dbReference type="PROSITE" id="PS51186">
    <property type="entry name" value="GNAT"/>
    <property type="match status" value="1"/>
</dbReference>
<dbReference type="PANTHER" id="PTHR13947">
    <property type="entry name" value="GNAT FAMILY N-ACETYLTRANSFERASE"/>
    <property type="match status" value="1"/>
</dbReference>
<keyword evidence="1 7" id="KW-0808">Transferase</keyword>
<dbReference type="Pfam" id="PF00583">
    <property type="entry name" value="Acetyltransf_1"/>
    <property type="match status" value="1"/>
</dbReference>
<dbReference type="Gene3D" id="3.40.630.30">
    <property type="match status" value="1"/>
</dbReference>
<dbReference type="InterPro" id="IPR023187">
    <property type="entry name" value="Tscrpt_reg_MarR-type_CS"/>
</dbReference>
<evidence type="ECO:0000256" key="3">
    <source>
        <dbReference type="ARBA" id="ARBA00023125"/>
    </source>
</evidence>
<evidence type="ECO:0000256" key="4">
    <source>
        <dbReference type="ARBA" id="ARBA00023163"/>
    </source>
</evidence>
<accession>A0A318VEA1</accession>
<dbReference type="Pfam" id="PF01047">
    <property type="entry name" value="MarR"/>
    <property type="match status" value="1"/>
</dbReference>
<dbReference type="CDD" id="cd00090">
    <property type="entry name" value="HTH_ARSR"/>
    <property type="match status" value="1"/>
</dbReference>
<sequence>MEQFGVLTLGSRLKRLSDHLFMQVQEIYSQCEIPISATFFPILRLLQKTGSLSVMEIADSLNLSHPAVSKQTTKMIKEGLLEKTVDEQDQRRSSLRLSNSGLSAMQRVEPVLQEMKIILERMLDFSSENFMEGLTCLESQILSGSSLADKVLDRLESIEIVPMESQHEQAFYDLNMAWLERYFPEQITEKDRVQLSNPQERIISEGGMVWVAIRKTKSVDSVVGTIAFAPTEGFGADNKRAEVFKLSVAEHAQGKGIAQRLLSAAIDFSAQQGFSVLSLETSSILKSARCLYDKNGFIEKAFPNPSLYERADVYMEKTLTLTKSRDMS</sequence>
<dbReference type="InterPro" id="IPR036390">
    <property type="entry name" value="WH_DNA-bd_sf"/>
</dbReference>
<keyword evidence="8" id="KW-1185">Reference proteome</keyword>
<dbReference type="SUPFAM" id="SSF46785">
    <property type="entry name" value="Winged helix' DNA-binding domain"/>
    <property type="match status" value="1"/>
</dbReference>
<evidence type="ECO:0000256" key="1">
    <source>
        <dbReference type="ARBA" id="ARBA00022679"/>
    </source>
</evidence>
<keyword evidence="2" id="KW-0805">Transcription regulation</keyword>
<dbReference type="PROSITE" id="PS01117">
    <property type="entry name" value="HTH_MARR_1"/>
    <property type="match status" value="1"/>
</dbReference>
<dbReference type="EMBL" id="QKLW01000001">
    <property type="protein sequence ID" value="PYF84725.1"/>
    <property type="molecule type" value="Genomic_DNA"/>
</dbReference>
<evidence type="ECO:0000259" key="6">
    <source>
        <dbReference type="PROSITE" id="PS51186"/>
    </source>
</evidence>
<protein>
    <submittedName>
        <fullName evidence="7">MarR family transcriptional regulator with acetyltransferase activity</fullName>
    </submittedName>
</protein>
<dbReference type="InterPro" id="IPR050769">
    <property type="entry name" value="NAT_camello-type"/>
</dbReference>
<evidence type="ECO:0000259" key="5">
    <source>
        <dbReference type="PROSITE" id="PS50995"/>
    </source>
</evidence>
<dbReference type="InterPro" id="IPR016181">
    <property type="entry name" value="Acyl_CoA_acyltransferase"/>
</dbReference>
<gene>
    <name evidence="7" type="ORF">DFP75_101764</name>
</gene>
<dbReference type="InterPro" id="IPR000182">
    <property type="entry name" value="GNAT_dom"/>
</dbReference>
<comment type="caution">
    <text evidence="7">The sequence shown here is derived from an EMBL/GenBank/DDBJ whole genome shotgun (WGS) entry which is preliminary data.</text>
</comment>
<dbReference type="CDD" id="cd04301">
    <property type="entry name" value="NAT_SF"/>
    <property type="match status" value="1"/>
</dbReference>
<reference evidence="7 8" key="1">
    <citation type="submission" date="2018-06" db="EMBL/GenBank/DDBJ databases">
        <title>Genomic Encyclopedia of Type Strains, Phase III (KMG-III): the genomes of soil and plant-associated and newly described type strains.</title>
        <authorList>
            <person name="Whitman W."/>
        </authorList>
    </citation>
    <scope>NUCLEOTIDE SEQUENCE [LARGE SCALE GENOMIC DNA]</scope>
    <source>
        <strain evidence="7 8">CECT 7730</strain>
    </source>
</reference>
<feature type="domain" description="HTH marR-type" evidence="5">
    <location>
        <begin position="6"/>
        <end position="143"/>
    </location>
</feature>
<dbReference type="GO" id="GO:0003677">
    <property type="term" value="F:DNA binding"/>
    <property type="evidence" value="ECO:0007669"/>
    <property type="project" value="UniProtKB-KW"/>
</dbReference>
<keyword evidence="3" id="KW-0238">DNA-binding</keyword>
<evidence type="ECO:0000313" key="7">
    <source>
        <dbReference type="EMBL" id="PYF84725.1"/>
    </source>
</evidence>
<name>A0A318VEA1_9GAMM</name>
<dbReference type="PROSITE" id="PS50995">
    <property type="entry name" value="HTH_MARR_2"/>
    <property type="match status" value="1"/>
</dbReference>